<accession>A0ACB8F618</accession>
<dbReference type="Proteomes" id="UP000827872">
    <property type="component" value="Linkage Group LG05"/>
</dbReference>
<reference evidence="1" key="1">
    <citation type="submission" date="2021-08" db="EMBL/GenBank/DDBJ databases">
        <title>The first chromosome-level gecko genome reveals the dynamic sex chromosomes of Neotropical dwarf geckos (Sphaerodactylidae: Sphaerodactylus).</title>
        <authorList>
            <person name="Pinto B.J."/>
            <person name="Keating S.E."/>
            <person name="Gamble T."/>
        </authorList>
    </citation>
    <scope>NUCLEOTIDE SEQUENCE</scope>
    <source>
        <strain evidence="1">TG3544</strain>
    </source>
</reference>
<keyword evidence="2" id="KW-1185">Reference proteome</keyword>
<organism evidence="1 2">
    <name type="scientific">Sphaerodactylus townsendi</name>
    <dbReference type="NCBI Taxonomy" id="933632"/>
    <lineage>
        <taxon>Eukaryota</taxon>
        <taxon>Metazoa</taxon>
        <taxon>Chordata</taxon>
        <taxon>Craniata</taxon>
        <taxon>Vertebrata</taxon>
        <taxon>Euteleostomi</taxon>
        <taxon>Lepidosauria</taxon>
        <taxon>Squamata</taxon>
        <taxon>Bifurcata</taxon>
        <taxon>Gekkota</taxon>
        <taxon>Sphaerodactylidae</taxon>
        <taxon>Sphaerodactylus</taxon>
    </lineage>
</organism>
<dbReference type="EMBL" id="CM037618">
    <property type="protein sequence ID" value="KAH8000775.1"/>
    <property type="molecule type" value="Genomic_DNA"/>
</dbReference>
<name>A0ACB8F618_9SAUR</name>
<protein>
    <submittedName>
        <fullName evidence="1">Uncharacterized protein</fullName>
    </submittedName>
</protein>
<evidence type="ECO:0000313" key="2">
    <source>
        <dbReference type="Proteomes" id="UP000827872"/>
    </source>
</evidence>
<sequence>MFCSKCVGDNNPGVLRHFPSPLKHGMENKEYYYHGPNLLVFSILTLNSVLPSRDRARSVISSCPQESRKQIKINESFSETEIRCSPNGIRREWSVFGYIPQF</sequence>
<comment type="caution">
    <text evidence="1">The sequence shown here is derived from an EMBL/GenBank/DDBJ whole genome shotgun (WGS) entry which is preliminary data.</text>
</comment>
<gene>
    <name evidence="1" type="ORF">K3G42_028689</name>
</gene>
<proteinExistence type="predicted"/>
<evidence type="ECO:0000313" key="1">
    <source>
        <dbReference type="EMBL" id="KAH8000775.1"/>
    </source>
</evidence>